<organism evidence="1 2">
    <name type="scientific">Silvibacterium bohemicum</name>
    <dbReference type="NCBI Taxonomy" id="1577686"/>
    <lineage>
        <taxon>Bacteria</taxon>
        <taxon>Pseudomonadati</taxon>
        <taxon>Acidobacteriota</taxon>
        <taxon>Terriglobia</taxon>
        <taxon>Terriglobales</taxon>
        <taxon>Acidobacteriaceae</taxon>
        <taxon>Silvibacterium</taxon>
    </lineage>
</organism>
<dbReference type="AlphaFoldDB" id="A0A841JVD0"/>
<dbReference type="EMBL" id="JACHEK010000003">
    <property type="protein sequence ID" value="MBB6143699.1"/>
    <property type="molecule type" value="Genomic_DNA"/>
</dbReference>
<accession>A0A841JVD0</accession>
<comment type="caution">
    <text evidence="1">The sequence shown here is derived from an EMBL/GenBank/DDBJ whole genome shotgun (WGS) entry which is preliminary data.</text>
</comment>
<evidence type="ECO:0008006" key="3">
    <source>
        <dbReference type="Google" id="ProtNLM"/>
    </source>
</evidence>
<evidence type="ECO:0000313" key="2">
    <source>
        <dbReference type="Proteomes" id="UP000538666"/>
    </source>
</evidence>
<evidence type="ECO:0000313" key="1">
    <source>
        <dbReference type="EMBL" id="MBB6143699.1"/>
    </source>
</evidence>
<dbReference type="Proteomes" id="UP000538666">
    <property type="component" value="Unassembled WGS sequence"/>
</dbReference>
<protein>
    <recommendedName>
        <fullName evidence="3">Antitoxin Xre/MbcA/ParS-like toxin-binding domain-containing protein</fullName>
    </recommendedName>
</protein>
<dbReference type="RefSeq" id="WP_156185843.1">
    <property type="nucleotide sequence ID" value="NZ_JACHEK010000003.1"/>
</dbReference>
<keyword evidence="2" id="KW-1185">Reference proteome</keyword>
<gene>
    <name evidence="1" type="ORF">HNQ77_001648</name>
</gene>
<sequence length="302" mass="34435">MLTYSAQPDTLEQVQTEIQNWLDDHGKSGSRWFTFSRVPHKPTLRVFISHSSPDVKFEMKERRLLFQVKHQRLNLNLDKFYIRTAFENKKFCLDIDRDPAPEHRFLVNTLRQFAETKYPAFYTRVLRAVLSFEDDLSNTLIDEATSASTDHLVMVEALSSAPWVAELEEDDPLAAAKLRGLKRRQEMLKAAGETLTSEQVAEVLNLSRQAVDKRRSSNQLLALTQGKRGYSYPGFQFHEGKTLDGLESVLKALSAVDPWMQLNFFTSPNERLGGKNPIEALRKGKIDEVVKIASTYGEQGAQ</sequence>
<name>A0A841JVD0_9BACT</name>
<dbReference type="OrthoDB" id="424525at2"/>
<reference evidence="1 2" key="1">
    <citation type="submission" date="2020-08" db="EMBL/GenBank/DDBJ databases">
        <title>Genomic Encyclopedia of Type Strains, Phase IV (KMG-IV): sequencing the most valuable type-strain genomes for metagenomic binning, comparative biology and taxonomic classification.</title>
        <authorList>
            <person name="Goeker M."/>
        </authorList>
    </citation>
    <scope>NUCLEOTIDE SEQUENCE [LARGE SCALE GENOMIC DNA]</scope>
    <source>
        <strain evidence="1 2">DSM 103733</strain>
    </source>
</reference>
<proteinExistence type="predicted"/>